<dbReference type="EMBL" id="JAAIUW010000013">
    <property type="protein sequence ID" value="KAF7805192.1"/>
    <property type="molecule type" value="Genomic_DNA"/>
</dbReference>
<keyword evidence="2" id="KW-1185">Reference proteome</keyword>
<comment type="caution">
    <text evidence="1">The sequence shown here is derived from an EMBL/GenBank/DDBJ whole genome shotgun (WGS) entry which is preliminary data.</text>
</comment>
<dbReference type="AlphaFoldDB" id="A0A834W0X2"/>
<accession>A0A834W0X2</accession>
<evidence type="ECO:0000313" key="2">
    <source>
        <dbReference type="Proteomes" id="UP000634136"/>
    </source>
</evidence>
<protein>
    <submittedName>
        <fullName evidence="1">Uncharacterized protein</fullName>
    </submittedName>
</protein>
<gene>
    <name evidence="1" type="ORF">G2W53_044303</name>
</gene>
<reference evidence="1" key="1">
    <citation type="submission" date="2020-09" db="EMBL/GenBank/DDBJ databases">
        <title>Genome-Enabled Discovery of Anthraquinone Biosynthesis in Senna tora.</title>
        <authorList>
            <person name="Kang S.-H."/>
            <person name="Pandey R.P."/>
            <person name="Lee C.-M."/>
            <person name="Sim J.-S."/>
            <person name="Jeong J.-T."/>
            <person name="Choi B.-S."/>
            <person name="Jung M."/>
            <person name="Ginzburg D."/>
            <person name="Zhao K."/>
            <person name="Won S.Y."/>
            <person name="Oh T.-J."/>
            <person name="Yu Y."/>
            <person name="Kim N.-H."/>
            <person name="Lee O.R."/>
            <person name="Lee T.-H."/>
            <person name="Bashyal P."/>
            <person name="Kim T.-S."/>
            <person name="Lee W.-H."/>
            <person name="Kawkins C."/>
            <person name="Kim C.-K."/>
            <person name="Kim J.S."/>
            <person name="Ahn B.O."/>
            <person name="Rhee S.Y."/>
            <person name="Sohng J.K."/>
        </authorList>
    </citation>
    <scope>NUCLEOTIDE SEQUENCE</scope>
    <source>
        <tissue evidence="1">Leaf</tissue>
    </source>
</reference>
<name>A0A834W0X2_9FABA</name>
<evidence type="ECO:0000313" key="1">
    <source>
        <dbReference type="EMBL" id="KAF7805192.1"/>
    </source>
</evidence>
<organism evidence="1 2">
    <name type="scientific">Senna tora</name>
    <dbReference type="NCBI Taxonomy" id="362788"/>
    <lineage>
        <taxon>Eukaryota</taxon>
        <taxon>Viridiplantae</taxon>
        <taxon>Streptophyta</taxon>
        <taxon>Embryophyta</taxon>
        <taxon>Tracheophyta</taxon>
        <taxon>Spermatophyta</taxon>
        <taxon>Magnoliopsida</taxon>
        <taxon>eudicotyledons</taxon>
        <taxon>Gunneridae</taxon>
        <taxon>Pentapetalae</taxon>
        <taxon>rosids</taxon>
        <taxon>fabids</taxon>
        <taxon>Fabales</taxon>
        <taxon>Fabaceae</taxon>
        <taxon>Caesalpinioideae</taxon>
        <taxon>Cassia clade</taxon>
        <taxon>Senna</taxon>
    </lineage>
</organism>
<dbReference type="Proteomes" id="UP000634136">
    <property type="component" value="Unassembled WGS sequence"/>
</dbReference>
<proteinExistence type="predicted"/>
<sequence length="55" mass="6489">MTIIKALLKAQIKEAKHEPMNCMYKAQQVELMIVERYKPCVLIITYLQKPKALHF</sequence>